<organism evidence="1 2">
    <name type="scientific">Acetatifactor muris</name>
    <dbReference type="NCBI Taxonomy" id="879566"/>
    <lineage>
        <taxon>Bacteria</taxon>
        <taxon>Bacillati</taxon>
        <taxon>Bacillota</taxon>
        <taxon>Clostridia</taxon>
        <taxon>Lachnospirales</taxon>
        <taxon>Lachnospiraceae</taxon>
        <taxon>Acetatifactor</taxon>
    </lineage>
</organism>
<protein>
    <submittedName>
        <fullName evidence="1">Uncharacterized protein</fullName>
    </submittedName>
</protein>
<dbReference type="AlphaFoldDB" id="A0A2K4ZI64"/>
<reference evidence="1 2" key="1">
    <citation type="submission" date="2018-01" db="EMBL/GenBank/DDBJ databases">
        <authorList>
            <person name="Gaut B.S."/>
            <person name="Morton B.R."/>
            <person name="Clegg M.T."/>
            <person name="Duvall M.R."/>
        </authorList>
    </citation>
    <scope>NUCLEOTIDE SEQUENCE [LARGE SCALE GENOMIC DNA]</scope>
    <source>
        <strain evidence="1">GP69</strain>
    </source>
</reference>
<dbReference type="EMBL" id="OFSM01000014">
    <property type="protein sequence ID" value="SOY30154.1"/>
    <property type="molecule type" value="Genomic_DNA"/>
</dbReference>
<evidence type="ECO:0000313" key="2">
    <source>
        <dbReference type="Proteomes" id="UP000236311"/>
    </source>
</evidence>
<name>A0A2K4ZI64_9FIRM</name>
<evidence type="ECO:0000313" key="1">
    <source>
        <dbReference type="EMBL" id="SOY30154.1"/>
    </source>
</evidence>
<sequence length="37" mass="4441">MQDAILCHTQAREVINEQYDNTTLEYNQFRDAMITYT</sequence>
<accession>A0A2K4ZI64</accession>
<proteinExistence type="predicted"/>
<dbReference type="Proteomes" id="UP000236311">
    <property type="component" value="Unassembled WGS sequence"/>
</dbReference>
<keyword evidence="2" id="KW-1185">Reference proteome</keyword>
<gene>
    <name evidence="1" type="ORF">AMURIS_02877</name>
</gene>